<organism evidence="1 2">
    <name type="scientific">Pyropia yezoensis</name>
    <name type="common">Susabi-nori</name>
    <name type="synonym">Porphyra yezoensis</name>
    <dbReference type="NCBI Taxonomy" id="2788"/>
    <lineage>
        <taxon>Eukaryota</taxon>
        <taxon>Rhodophyta</taxon>
        <taxon>Bangiophyceae</taxon>
        <taxon>Bangiales</taxon>
        <taxon>Bangiaceae</taxon>
        <taxon>Pyropia</taxon>
    </lineage>
</organism>
<proteinExistence type="predicted"/>
<reference evidence="1" key="1">
    <citation type="submission" date="2019-11" db="EMBL/GenBank/DDBJ databases">
        <title>Nori genome reveals adaptations in red seaweeds to the harsh intertidal environment.</title>
        <authorList>
            <person name="Wang D."/>
            <person name="Mao Y."/>
        </authorList>
    </citation>
    <scope>NUCLEOTIDE SEQUENCE</scope>
    <source>
        <tissue evidence="1">Gametophyte</tissue>
    </source>
</reference>
<evidence type="ECO:0000313" key="2">
    <source>
        <dbReference type="Proteomes" id="UP000798662"/>
    </source>
</evidence>
<sequence length="386" mass="35517">MRAPPPLALDVVVQCAAFLPPSPAGGTTLLTGAIDGTLRVHAHRGADGGGGGGEGGGGAGGWDGGSAGTPCLTTAPAAGGGGSGGGGGGGGRASGGEREGEGDPLRALLLPSWGGGDGGGGGAGGAAGVVVAAAASGALYRADLGSTHGPAGGRGRPSSALLTLPAGATALAAVAAAVVAAGDDDGGVHLVDLRARGACGGAGGGAALVGTASEHGDYVSCLLLAADGVTLLSGSGDGTVGAWDVRGGTGGGTGGGGGGGSGGGGRRPRLRAITPSTGDDVLGVARLGRGGRLAAGTLRGAVHVYEAAAMAAAATAEPPPPPTRHWGHPGSVDAVVAWEGDDGDGGGGGGDEDLLLTGSADGLPAERVYLQSGGEGWGALVGCEED</sequence>
<evidence type="ECO:0000313" key="1">
    <source>
        <dbReference type="EMBL" id="KAK1866318.1"/>
    </source>
</evidence>
<keyword evidence="2" id="KW-1185">Reference proteome</keyword>
<dbReference type="EMBL" id="CM020619">
    <property type="protein sequence ID" value="KAK1866318.1"/>
    <property type="molecule type" value="Genomic_DNA"/>
</dbReference>
<protein>
    <submittedName>
        <fullName evidence="1">Uncharacterized protein</fullName>
    </submittedName>
</protein>
<dbReference type="Proteomes" id="UP000798662">
    <property type="component" value="Chromosome 2"/>
</dbReference>
<name>A0ACC3C8B5_PYRYE</name>
<gene>
    <name evidence="1" type="ORF">I4F81_008838</name>
</gene>
<comment type="caution">
    <text evidence="1">The sequence shown here is derived from an EMBL/GenBank/DDBJ whole genome shotgun (WGS) entry which is preliminary data.</text>
</comment>
<accession>A0ACC3C8B5</accession>